<keyword evidence="8" id="KW-0175">Coiled coil</keyword>
<evidence type="ECO:0000313" key="11">
    <source>
        <dbReference type="EMBL" id="KAF4117907.1"/>
    </source>
</evidence>
<evidence type="ECO:0000259" key="10">
    <source>
        <dbReference type="PROSITE" id="PS50157"/>
    </source>
</evidence>
<evidence type="ECO:0000256" key="7">
    <source>
        <dbReference type="PROSITE-ProRule" id="PRU00042"/>
    </source>
</evidence>
<protein>
    <recommendedName>
        <fullName evidence="10">C2H2-type domain-containing protein</fullName>
    </recommendedName>
</protein>
<dbReference type="GO" id="GO:0005634">
    <property type="term" value="C:nucleus"/>
    <property type="evidence" value="ECO:0007669"/>
    <property type="project" value="UniProtKB-SubCell"/>
</dbReference>
<dbReference type="Proteomes" id="UP000579812">
    <property type="component" value="Unassembled WGS sequence"/>
</dbReference>
<keyword evidence="2" id="KW-0479">Metal-binding</keyword>
<dbReference type="Pfam" id="PF00096">
    <property type="entry name" value="zf-C2H2"/>
    <property type="match status" value="2"/>
</dbReference>
<feature type="compositionally biased region" description="Basic and acidic residues" evidence="9">
    <location>
        <begin position="82"/>
        <end position="117"/>
    </location>
</feature>
<keyword evidence="12" id="KW-1185">Reference proteome</keyword>
<dbReference type="InterPro" id="IPR013087">
    <property type="entry name" value="Znf_C2H2_type"/>
</dbReference>
<dbReference type="FunFam" id="3.30.160.60:FF:000912">
    <property type="entry name" value="Zinc finger protein 660"/>
    <property type="match status" value="1"/>
</dbReference>
<evidence type="ECO:0000256" key="8">
    <source>
        <dbReference type="SAM" id="Coils"/>
    </source>
</evidence>
<gene>
    <name evidence="11" type="ORF">G5714_002460</name>
</gene>
<keyword evidence="3" id="KW-0677">Repeat</keyword>
<dbReference type="InterPro" id="IPR050717">
    <property type="entry name" value="C2H2-ZF_Transcription_Reg"/>
</dbReference>
<comment type="caution">
    <text evidence="11">The sequence shown here is derived from an EMBL/GenBank/DDBJ whole genome shotgun (WGS) entry which is preliminary data.</text>
</comment>
<dbReference type="FunFam" id="3.30.160.60:FF:000478">
    <property type="entry name" value="Zinc finger protein 133"/>
    <property type="match status" value="1"/>
</dbReference>
<reference evidence="11 12" key="1">
    <citation type="submission" date="2020-04" db="EMBL/GenBank/DDBJ databases">
        <title>Chromosome-level genome assembly of a cyprinid fish Onychostoma macrolepis by integration of Nanopore Sequencing, Bionano and Hi-C technology.</title>
        <authorList>
            <person name="Wang D."/>
        </authorList>
    </citation>
    <scope>NUCLEOTIDE SEQUENCE [LARGE SCALE GENOMIC DNA]</scope>
    <source>
        <strain evidence="11">SWU-2019</strain>
        <tissue evidence="11">Muscle</tissue>
    </source>
</reference>
<evidence type="ECO:0000256" key="9">
    <source>
        <dbReference type="SAM" id="MobiDB-lite"/>
    </source>
</evidence>
<dbReference type="SMART" id="SM00355">
    <property type="entry name" value="ZnF_C2H2"/>
    <property type="match status" value="2"/>
</dbReference>
<dbReference type="GO" id="GO:0000977">
    <property type="term" value="F:RNA polymerase II transcription regulatory region sequence-specific DNA binding"/>
    <property type="evidence" value="ECO:0007669"/>
    <property type="project" value="TreeGrafter"/>
</dbReference>
<proteinExistence type="predicted"/>
<feature type="region of interest" description="Disordered" evidence="9">
    <location>
        <begin position="78"/>
        <end position="130"/>
    </location>
</feature>
<evidence type="ECO:0000256" key="2">
    <source>
        <dbReference type="ARBA" id="ARBA00022723"/>
    </source>
</evidence>
<dbReference type="GO" id="GO:0008270">
    <property type="term" value="F:zinc ion binding"/>
    <property type="evidence" value="ECO:0007669"/>
    <property type="project" value="UniProtKB-KW"/>
</dbReference>
<feature type="domain" description="C2H2-type" evidence="10">
    <location>
        <begin position="245"/>
        <end position="272"/>
    </location>
</feature>
<dbReference type="PANTHER" id="PTHR14196:SF12">
    <property type="entry name" value="ZINC FINGER PROTEIN 208-LIKE"/>
    <property type="match status" value="1"/>
</dbReference>
<dbReference type="PROSITE" id="PS00028">
    <property type="entry name" value="ZINC_FINGER_C2H2_1"/>
    <property type="match status" value="2"/>
</dbReference>
<name>A0A7J6DF03_9TELE</name>
<dbReference type="PANTHER" id="PTHR14196">
    <property type="entry name" value="ODD-SKIPPED - RELATED"/>
    <property type="match status" value="1"/>
</dbReference>
<feature type="coiled-coil region" evidence="8">
    <location>
        <begin position="13"/>
        <end position="40"/>
    </location>
</feature>
<evidence type="ECO:0000256" key="6">
    <source>
        <dbReference type="ARBA" id="ARBA00023242"/>
    </source>
</evidence>
<feature type="region of interest" description="Disordered" evidence="9">
    <location>
        <begin position="143"/>
        <end position="175"/>
    </location>
</feature>
<dbReference type="AlphaFoldDB" id="A0A7J6DF03"/>
<dbReference type="PROSITE" id="PS50157">
    <property type="entry name" value="ZINC_FINGER_C2H2_2"/>
    <property type="match status" value="2"/>
</dbReference>
<feature type="compositionally biased region" description="Basic and acidic residues" evidence="9">
    <location>
        <begin position="155"/>
        <end position="165"/>
    </location>
</feature>
<dbReference type="InterPro" id="IPR036236">
    <property type="entry name" value="Znf_C2H2_sf"/>
</dbReference>
<sequence length="299" mass="33841">MDVLAKAAVAEISQLLEEDAAALHQEIRRRNEEIRGLKTRLLLTETELQRLSADRCSIGVQVEIMDTSEPAVLLAGVSAHSQPDDHSQEKVVSPKDLITEEKPHRSHAPELKREDPVTHSPEPEEEELGGLEFEMKIEQVEELVDQKPNQVQSEQKNETRRDDRNSWSSKAFDDPESLIEQRFQSFPDPYVMMTEDPAAQASSGLFSFGFGASGDVEYGSNLPRQERSSGSGDSVAFSISRPKPFRCEECGKSFTQRMRLITHRRVHTGEKPFRCQLCGKTFSRQDNCLRHVRLHSGQR</sequence>
<keyword evidence="6" id="KW-0539">Nucleus</keyword>
<evidence type="ECO:0000313" key="12">
    <source>
        <dbReference type="Proteomes" id="UP000579812"/>
    </source>
</evidence>
<organism evidence="11 12">
    <name type="scientific">Onychostoma macrolepis</name>
    <dbReference type="NCBI Taxonomy" id="369639"/>
    <lineage>
        <taxon>Eukaryota</taxon>
        <taxon>Metazoa</taxon>
        <taxon>Chordata</taxon>
        <taxon>Craniata</taxon>
        <taxon>Vertebrata</taxon>
        <taxon>Euteleostomi</taxon>
        <taxon>Actinopterygii</taxon>
        <taxon>Neopterygii</taxon>
        <taxon>Teleostei</taxon>
        <taxon>Ostariophysi</taxon>
        <taxon>Cypriniformes</taxon>
        <taxon>Cyprinidae</taxon>
        <taxon>Acrossocheilinae</taxon>
        <taxon>Onychostoma</taxon>
    </lineage>
</organism>
<comment type="subcellular location">
    <subcellularLocation>
        <location evidence="1">Nucleus</location>
    </subcellularLocation>
</comment>
<evidence type="ECO:0000256" key="5">
    <source>
        <dbReference type="ARBA" id="ARBA00022833"/>
    </source>
</evidence>
<dbReference type="GO" id="GO:0000981">
    <property type="term" value="F:DNA-binding transcription factor activity, RNA polymerase II-specific"/>
    <property type="evidence" value="ECO:0007669"/>
    <property type="project" value="TreeGrafter"/>
</dbReference>
<keyword evidence="4 7" id="KW-0863">Zinc-finger</keyword>
<evidence type="ECO:0000256" key="4">
    <source>
        <dbReference type="ARBA" id="ARBA00022771"/>
    </source>
</evidence>
<dbReference type="SUPFAM" id="SSF57667">
    <property type="entry name" value="beta-beta-alpha zinc fingers"/>
    <property type="match status" value="1"/>
</dbReference>
<dbReference type="EMBL" id="JAAMOB010000002">
    <property type="protein sequence ID" value="KAF4117907.1"/>
    <property type="molecule type" value="Genomic_DNA"/>
</dbReference>
<keyword evidence="5" id="KW-0862">Zinc</keyword>
<evidence type="ECO:0000256" key="1">
    <source>
        <dbReference type="ARBA" id="ARBA00004123"/>
    </source>
</evidence>
<evidence type="ECO:0000256" key="3">
    <source>
        <dbReference type="ARBA" id="ARBA00022737"/>
    </source>
</evidence>
<dbReference type="Gene3D" id="3.30.160.60">
    <property type="entry name" value="Classic Zinc Finger"/>
    <property type="match status" value="2"/>
</dbReference>
<accession>A0A7J6DF03</accession>
<feature type="domain" description="C2H2-type" evidence="10">
    <location>
        <begin position="273"/>
        <end position="299"/>
    </location>
</feature>